<evidence type="ECO:0000313" key="4">
    <source>
        <dbReference type="Proteomes" id="UP000490060"/>
    </source>
</evidence>
<dbReference type="InterPro" id="IPR033985">
    <property type="entry name" value="SusD-like_N"/>
</dbReference>
<evidence type="ECO:0000259" key="2">
    <source>
        <dbReference type="Pfam" id="PF14322"/>
    </source>
</evidence>
<accession>A0A2I2LES4</accession>
<dbReference type="Gene3D" id="1.25.40.390">
    <property type="match status" value="1"/>
</dbReference>
<dbReference type="PROSITE" id="PS51257">
    <property type="entry name" value="PROKAR_LIPOPROTEIN"/>
    <property type="match status" value="1"/>
</dbReference>
<dbReference type="EMBL" id="OENE01000003">
    <property type="protein sequence ID" value="SOS58038.1"/>
    <property type="molecule type" value="Genomic_DNA"/>
</dbReference>
<dbReference type="Gene3D" id="1.25.40.900">
    <property type="match status" value="1"/>
</dbReference>
<organism evidence="3 4">
    <name type="scientific">Tenacibaculum finnmarkense genomovar ulcerans</name>
    <dbReference type="NCBI Taxonomy" id="2781388"/>
    <lineage>
        <taxon>Bacteria</taxon>
        <taxon>Pseudomonadati</taxon>
        <taxon>Bacteroidota</taxon>
        <taxon>Flavobacteriia</taxon>
        <taxon>Flavobacteriales</taxon>
        <taxon>Flavobacteriaceae</taxon>
        <taxon>Tenacibaculum</taxon>
        <taxon>Tenacibaculum finnmarkense</taxon>
    </lineage>
</organism>
<sequence>MKNNINKLLAIALLSFIAISCGDFLDELPDNRTEIDNNNKIRKILVSAYPSTSYGMLAELSSDNIDDYGLDNPNTDLFLEQVSYWKEITETDNDGPASLWGSCYNAIANANQALASIENSSNPASLAAEKGEALIARAYSHFILVNMFSKHYSAKSSNTDLGIPYLEAPETRLNPKYKRGTVKEVYQKINKDIEKGLPLISDNIYTVPKYHFNVKASYAFAARFNLYYENWAKAKKYASVVVTVNPSSVLRDWKALSEVVKKQDPITKAYYEDPSALFTQAYSSSAGRHFGGFFRGSRFNHTSAIANRETLSVALPWADNASLFPYNKPVVYETTNLDKTLFMKLPSLFETKDAVAQTGYLKTVRTPFTTDETLLVRAEANVMLKQYDAALADLNSFTMNYNQKQPTTTIDQVNTFYNAVPYSTEATATQKKKLTASFTVTAGTQENMLHYTLQLRRILTMHDGLRWFDNKRYGIVVPRYLNGKNGAISVADVLTANDNRKALQLPKDVITAGLTPNPR</sequence>
<feature type="domain" description="SusD-like N-terminal" evidence="2">
    <location>
        <begin position="23"/>
        <end position="226"/>
    </location>
</feature>
<proteinExistence type="predicted"/>
<dbReference type="RefSeq" id="WP_198912909.1">
    <property type="nucleotide sequence ID" value="NZ_OENE01000003.1"/>
</dbReference>
<dbReference type="AlphaFoldDB" id="A0A2I2LES4"/>
<dbReference type="Proteomes" id="UP000490060">
    <property type="component" value="Unassembled WGS sequence"/>
</dbReference>
<evidence type="ECO:0000256" key="1">
    <source>
        <dbReference type="SAM" id="SignalP"/>
    </source>
</evidence>
<dbReference type="Pfam" id="PF14322">
    <property type="entry name" value="SusD-like_3"/>
    <property type="match status" value="1"/>
</dbReference>
<dbReference type="InterPro" id="IPR011990">
    <property type="entry name" value="TPR-like_helical_dom_sf"/>
</dbReference>
<keyword evidence="1" id="KW-0732">Signal</keyword>
<name>A0A2I2LES4_9FLAO</name>
<protein>
    <submittedName>
        <fullName evidence="3">SusD/RagB family lipoprotein</fullName>
    </submittedName>
</protein>
<keyword evidence="3" id="KW-0449">Lipoprotein</keyword>
<reference evidence="3 4" key="1">
    <citation type="submission" date="2017-11" db="EMBL/GenBank/DDBJ databases">
        <authorList>
            <person name="Duchaud E."/>
        </authorList>
    </citation>
    <scope>NUCLEOTIDE SEQUENCE [LARGE SCALE GENOMIC DNA]</scope>
    <source>
        <strain evidence="3 4">TNO010</strain>
    </source>
</reference>
<feature type="chain" id="PRO_5014176865" evidence="1">
    <location>
        <begin position="26"/>
        <end position="519"/>
    </location>
</feature>
<dbReference type="SUPFAM" id="SSF48452">
    <property type="entry name" value="TPR-like"/>
    <property type="match status" value="1"/>
</dbReference>
<feature type="signal peptide" evidence="1">
    <location>
        <begin position="1"/>
        <end position="25"/>
    </location>
</feature>
<gene>
    <name evidence="3" type="ORF">TNO010_110010</name>
</gene>
<evidence type="ECO:0000313" key="3">
    <source>
        <dbReference type="EMBL" id="SOS58038.1"/>
    </source>
</evidence>